<evidence type="ECO:0000256" key="1">
    <source>
        <dbReference type="SAM" id="MobiDB-lite"/>
    </source>
</evidence>
<sequence length="144" mass="16100">MLLVRHWIVKTLRVTDADRQVYQPPKSMPRPQPETSTTPSSTSRVPGHVSLYRLGHFGMEPFRLSGMDTTEAREAGAAAALVVDMIIIGLIGAVPMKKVPVWILMDCVITATESVIYCWRTIRKRVLYSSQTSRTSRVSRGLTN</sequence>
<keyword evidence="4" id="KW-1185">Reference proteome</keyword>
<protein>
    <submittedName>
        <fullName evidence="3">Uncharacterized protein</fullName>
    </submittedName>
</protein>
<comment type="caution">
    <text evidence="3">The sequence shown here is derived from an EMBL/GenBank/DDBJ whole genome shotgun (WGS) entry which is preliminary data.</text>
</comment>
<evidence type="ECO:0000313" key="3">
    <source>
        <dbReference type="EMBL" id="KAF8467513.1"/>
    </source>
</evidence>
<keyword evidence="2" id="KW-0812">Transmembrane</keyword>
<proteinExistence type="predicted"/>
<dbReference type="Proteomes" id="UP000759537">
    <property type="component" value="Unassembled WGS sequence"/>
</dbReference>
<reference evidence="3" key="1">
    <citation type="submission" date="2019-10" db="EMBL/GenBank/DDBJ databases">
        <authorList>
            <consortium name="DOE Joint Genome Institute"/>
            <person name="Kuo A."/>
            <person name="Miyauchi S."/>
            <person name="Kiss E."/>
            <person name="Drula E."/>
            <person name="Kohler A."/>
            <person name="Sanchez-Garcia M."/>
            <person name="Andreopoulos B."/>
            <person name="Barry K.W."/>
            <person name="Bonito G."/>
            <person name="Buee M."/>
            <person name="Carver A."/>
            <person name="Chen C."/>
            <person name="Cichocki N."/>
            <person name="Clum A."/>
            <person name="Culley D."/>
            <person name="Crous P.W."/>
            <person name="Fauchery L."/>
            <person name="Girlanda M."/>
            <person name="Hayes R."/>
            <person name="Keri Z."/>
            <person name="LaButti K."/>
            <person name="Lipzen A."/>
            <person name="Lombard V."/>
            <person name="Magnuson J."/>
            <person name="Maillard F."/>
            <person name="Morin E."/>
            <person name="Murat C."/>
            <person name="Nolan M."/>
            <person name="Ohm R."/>
            <person name="Pangilinan J."/>
            <person name="Pereira M."/>
            <person name="Perotto S."/>
            <person name="Peter M."/>
            <person name="Riley R."/>
            <person name="Sitrit Y."/>
            <person name="Stielow B."/>
            <person name="Szollosi G."/>
            <person name="Zifcakova L."/>
            <person name="Stursova M."/>
            <person name="Spatafora J.W."/>
            <person name="Tedersoo L."/>
            <person name="Vaario L.-M."/>
            <person name="Yamada A."/>
            <person name="Yan M."/>
            <person name="Wang P."/>
            <person name="Xu J."/>
            <person name="Bruns T."/>
            <person name="Baldrian P."/>
            <person name="Vilgalys R."/>
            <person name="Henrissat B."/>
            <person name="Grigoriev I.V."/>
            <person name="Hibbett D."/>
            <person name="Nagy L.G."/>
            <person name="Martin F.M."/>
        </authorList>
    </citation>
    <scope>NUCLEOTIDE SEQUENCE</scope>
    <source>
        <strain evidence="3">Prilba</strain>
    </source>
</reference>
<name>A0A9P5MQM6_9AGAM</name>
<feature type="transmembrane region" description="Helical" evidence="2">
    <location>
        <begin position="75"/>
        <end position="95"/>
    </location>
</feature>
<evidence type="ECO:0000313" key="4">
    <source>
        <dbReference type="Proteomes" id="UP000759537"/>
    </source>
</evidence>
<dbReference type="AlphaFoldDB" id="A0A9P5MQM6"/>
<gene>
    <name evidence="3" type="ORF">DFH94DRAFT_298097</name>
</gene>
<feature type="compositionally biased region" description="Low complexity" evidence="1">
    <location>
        <begin position="33"/>
        <end position="43"/>
    </location>
</feature>
<evidence type="ECO:0000256" key="2">
    <source>
        <dbReference type="SAM" id="Phobius"/>
    </source>
</evidence>
<dbReference type="EMBL" id="WHVB01000036">
    <property type="protein sequence ID" value="KAF8467513.1"/>
    <property type="molecule type" value="Genomic_DNA"/>
</dbReference>
<reference evidence="3" key="2">
    <citation type="journal article" date="2020" name="Nat. Commun.">
        <title>Large-scale genome sequencing of mycorrhizal fungi provides insights into the early evolution of symbiotic traits.</title>
        <authorList>
            <person name="Miyauchi S."/>
            <person name="Kiss E."/>
            <person name="Kuo A."/>
            <person name="Drula E."/>
            <person name="Kohler A."/>
            <person name="Sanchez-Garcia M."/>
            <person name="Morin E."/>
            <person name="Andreopoulos B."/>
            <person name="Barry K.W."/>
            <person name="Bonito G."/>
            <person name="Buee M."/>
            <person name="Carver A."/>
            <person name="Chen C."/>
            <person name="Cichocki N."/>
            <person name="Clum A."/>
            <person name="Culley D."/>
            <person name="Crous P.W."/>
            <person name="Fauchery L."/>
            <person name="Girlanda M."/>
            <person name="Hayes R.D."/>
            <person name="Keri Z."/>
            <person name="LaButti K."/>
            <person name="Lipzen A."/>
            <person name="Lombard V."/>
            <person name="Magnuson J."/>
            <person name="Maillard F."/>
            <person name="Murat C."/>
            <person name="Nolan M."/>
            <person name="Ohm R.A."/>
            <person name="Pangilinan J."/>
            <person name="Pereira M.F."/>
            <person name="Perotto S."/>
            <person name="Peter M."/>
            <person name="Pfister S."/>
            <person name="Riley R."/>
            <person name="Sitrit Y."/>
            <person name="Stielow J.B."/>
            <person name="Szollosi G."/>
            <person name="Zifcakova L."/>
            <person name="Stursova M."/>
            <person name="Spatafora J.W."/>
            <person name="Tedersoo L."/>
            <person name="Vaario L.M."/>
            <person name="Yamada A."/>
            <person name="Yan M."/>
            <person name="Wang P."/>
            <person name="Xu J."/>
            <person name="Bruns T."/>
            <person name="Baldrian P."/>
            <person name="Vilgalys R."/>
            <person name="Dunand C."/>
            <person name="Henrissat B."/>
            <person name="Grigoriev I.V."/>
            <person name="Hibbett D."/>
            <person name="Nagy L.G."/>
            <person name="Martin F.M."/>
        </authorList>
    </citation>
    <scope>NUCLEOTIDE SEQUENCE</scope>
    <source>
        <strain evidence="3">Prilba</strain>
    </source>
</reference>
<organism evidence="3 4">
    <name type="scientific">Russula ochroleuca</name>
    <dbReference type="NCBI Taxonomy" id="152965"/>
    <lineage>
        <taxon>Eukaryota</taxon>
        <taxon>Fungi</taxon>
        <taxon>Dikarya</taxon>
        <taxon>Basidiomycota</taxon>
        <taxon>Agaricomycotina</taxon>
        <taxon>Agaricomycetes</taxon>
        <taxon>Russulales</taxon>
        <taxon>Russulaceae</taxon>
        <taxon>Russula</taxon>
    </lineage>
</organism>
<accession>A0A9P5MQM6</accession>
<keyword evidence="2" id="KW-0472">Membrane</keyword>
<keyword evidence="2" id="KW-1133">Transmembrane helix</keyword>
<feature type="region of interest" description="Disordered" evidence="1">
    <location>
        <begin position="20"/>
        <end position="46"/>
    </location>
</feature>
<feature type="transmembrane region" description="Helical" evidence="2">
    <location>
        <begin position="101"/>
        <end position="119"/>
    </location>
</feature>